<evidence type="ECO:0000256" key="2">
    <source>
        <dbReference type="ARBA" id="ARBA00022801"/>
    </source>
</evidence>
<comment type="caution">
    <text evidence="5">The sequence shown here is derived from an EMBL/GenBank/DDBJ whole genome shotgun (WGS) entry which is preliminary data.</text>
</comment>
<evidence type="ECO:0000313" key="6">
    <source>
        <dbReference type="Proteomes" id="UP000606172"/>
    </source>
</evidence>
<evidence type="ECO:0000256" key="3">
    <source>
        <dbReference type="SAM" id="SignalP"/>
    </source>
</evidence>
<feature type="domain" description="AB hydrolase-1" evidence="4">
    <location>
        <begin position="85"/>
        <end position="457"/>
    </location>
</feature>
<keyword evidence="2" id="KW-0378">Hydrolase</keyword>
<dbReference type="Proteomes" id="UP000606172">
    <property type="component" value="Unassembled WGS sequence"/>
</dbReference>
<dbReference type="RefSeq" id="WP_204034235.1">
    <property type="nucleotide sequence ID" value="NZ_BOOW01000064.1"/>
</dbReference>
<proteinExistence type="inferred from homology"/>
<sequence length="498" mass="53514">MRRCAAVALGALAALTVPLTPFASAAAGAAAPSAGIAWEPCAENPAVDCGSITLPINRDDPGGPTFKLALARIKATDSAARQGSLVFNPGGPGGEGVATLIKGWNFFSNEINRRFDIIGFDPRGVGRSSPVLCSRDVIAREPHPIPRNQADFDALVAYNKERRADCRARTGPMFDHVDTGNTVHDLDALRAALGEEKLTYYGVSYGTLIGQAYAERYPGRVRALAMDGNMDHSLNTRRFLDTESWAGQDSFDAFVKWCGGSADCALNGKNVRAVWSDLLKRADRGKLHTVTKPTRPYSRAELTGTALVSFSSSDQRPLATFLAALDRDGESDPPAAFPTPPATGDTVPFANETFCQDWRLPVRDHRELARHVRRSEAISPDMGPSLVGFSSVANCLGHPDPVKDPQRRLRVKGTPPLLVSSTRHDPATPYVWATSVARQLGHAARLVTLEDGGHGAYGRGKCVTTIIDDYLISGKAPAHGTRCAKDTSNKASILRHVR</sequence>
<comment type="similarity">
    <text evidence="1">Belongs to the peptidase S33 family.</text>
</comment>
<dbReference type="PANTHER" id="PTHR43248:SF25">
    <property type="entry name" value="AB HYDROLASE-1 DOMAIN-CONTAINING PROTEIN-RELATED"/>
    <property type="match status" value="1"/>
</dbReference>
<dbReference type="AlphaFoldDB" id="A0A919RQU5"/>
<dbReference type="PANTHER" id="PTHR43248">
    <property type="entry name" value="2-SUCCINYL-6-HYDROXY-2,4-CYCLOHEXADIENE-1-CARBOXYLATE SYNTHASE"/>
    <property type="match status" value="1"/>
</dbReference>
<dbReference type="EMBL" id="BOOW01000064">
    <property type="protein sequence ID" value="GII97587.1"/>
    <property type="molecule type" value="Genomic_DNA"/>
</dbReference>
<keyword evidence="6" id="KW-1185">Reference proteome</keyword>
<evidence type="ECO:0000313" key="5">
    <source>
        <dbReference type="EMBL" id="GII97587.1"/>
    </source>
</evidence>
<dbReference type="GO" id="GO:0016787">
    <property type="term" value="F:hydrolase activity"/>
    <property type="evidence" value="ECO:0007669"/>
    <property type="project" value="UniProtKB-KW"/>
</dbReference>
<accession>A0A919RQU5</accession>
<dbReference type="InterPro" id="IPR029058">
    <property type="entry name" value="AB_hydrolase_fold"/>
</dbReference>
<gene>
    <name evidence="5" type="ORF">Ssi02_78180</name>
</gene>
<feature type="chain" id="PRO_5037391699" evidence="3">
    <location>
        <begin position="26"/>
        <end position="498"/>
    </location>
</feature>
<protein>
    <submittedName>
        <fullName evidence="5">Peptidase</fullName>
    </submittedName>
</protein>
<name>A0A919RQU5_9ACTN</name>
<feature type="signal peptide" evidence="3">
    <location>
        <begin position="1"/>
        <end position="25"/>
    </location>
</feature>
<keyword evidence="3" id="KW-0732">Signal</keyword>
<evidence type="ECO:0000256" key="1">
    <source>
        <dbReference type="ARBA" id="ARBA00010088"/>
    </source>
</evidence>
<reference evidence="5" key="1">
    <citation type="submission" date="2021-01" db="EMBL/GenBank/DDBJ databases">
        <title>Whole genome shotgun sequence of Sinosporangium siamense NBRC 109515.</title>
        <authorList>
            <person name="Komaki H."/>
            <person name="Tamura T."/>
        </authorList>
    </citation>
    <scope>NUCLEOTIDE SEQUENCE</scope>
    <source>
        <strain evidence="5">NBRC 109515</strain>
    </source>
</reference>
<dbReference type="InterPro" id="IPR051601">
    <property type="entry name" value="Serine_prot/Carboxylest_S33"/>
</dbReference>
<dbReference type="InterPro" id="IPR000073">
    <property type="entry name" value="AB_hydrolase_1"/>
</dbReference>
<dbReference type="SUPFAM" id="SSF53474">
    <property type="entry name" value="alpha/beta-Hydrolases"/>
    <property type="match status" value="1"/>
</dbReference>
<organism evidence="5 6">
    <name type="scientific">Sinosporangium siamense</name>
    <dbReference type="NCBI Taxonomy" id="1367973"/>
    <lineage>
        <taxon>Bacteria</taxon>
        <taxon>Bacillati</taxon>
        <taxon>Actinomycetota</taxon>
        <taxon>Actinomycetes</taxon>
        <taxon>Streptosporangiales</taxon>
        <taxon>Streptosporangiaceae</taxon>
        <taxon>Sinosporangium</taxon>
    </lineage>
</organism>
<dbReference type="Gene3D" id="3.40.50.1820">
    <property type="entry name" value="alpha/beta hydrolase"/>
    <property type="match status" value="1"/>
</dbReference>
<evidence type="ECO:0000259" key="4">
    <source>
        <dbReference type="Pfam" id="PF00561"/>
    </source>
</evidence>
<dbReference type="Pfam" id="PF00561">
    <property type="entry name" value="Abhydrolase_1"/>
    <property type="match status" value="1"/>
</dbReference>